<name>A0A1D8QLE9_GVTN</name>
<evidence type="ECO:0000313" key="2">
    <source>
        <dbReference type="Proteomes" id="UP000232707"/>
    </source>
</evidence>
<accession>A0A1D8QLE9</accession>
<dbReference type="GeneID" id="37616997"/>
<protein>
    <submittedName>
        <fullName evidence="1">Uncharacterized protein</fullName>
    </submittedName>
</protein>
<reference evidence="1 2" key="1">
    <citation type="submission" date="2016-02" db="EMBL/GenBank/DDBJ databases">
        <title>Genome sequence of a new Betabaculovirus TnGV isolated from the cabagge looper Trichoplusia ni (Lepidoptera: Noctuidae).</title>
        <authorList>
            <person name="Del Rincon-Castro M.C."/>
            <person name="Bivian-Hernandez Mdl.A."/>
            <person name="Lopez-Tlacomulco J.J."/>
            <person name="Ibarra J.E."/>
        </authorList>
    </citation>
    <scope>NUCLEOTIDE SEQUENCE [LARGE SCALE GENOMIC DNA]</scope>
    <source>
        <strain evidence="1">LBIV-12</strain>
    </source>
</reference>
<dbReference type="EMBL" id="KU752557">
    <property type="protein sequence ID" value="AOW41460.1"/>
    <property type="molecule type" value="Genomic_DNA"/>
</dbReference>
<sequence length="145" mass="16810">MTKTTIYFKDPSFDCKGELVYIGQRLLQDNIQQSKTVLQSMARQGYSFCVVADRTEYRDKVDISYEFRNMLVADLKGLPVLFAEDGAFAGLKYAIDTDLFDRIDYQGEYEDVVIRGGKKQRVPKYIINSYIFDAYAELKRKPQNL</sequence>
<evidence type="ECO:0000313" key="1">
    <source>
        <dbReference type="EMBL" id="AOW41460.1"/>
    </source>
</evidence>
<dbReference type="Proteomes" id="UP000232707">
    <property type="component" value="Segment"/>
</dbReference>
<dbReference type="KEGG" id="vg:37616997"/>
<organism evidence="1 2">
    <name type="scientific">Trichoplusia ni granulovirus LBIV-12</name>
    <dbReference type="NCBI Taxonomy" id="1916701"/>
    <lineage>
        <taxon>Viruses</taxon>
        <taxon>Viruses incertae sedis</taxon>
        <taxon>Naldaviricetes</taxon>
        <taxon>Lefavirales</taxon>
        <taxon>Baculoviridae</taxon>
        <taxon>Betabaculovirus</taxon>
        <taxon>Betabaculovirus trini</taxon>
    </lineage>
</organism>
<proteinExistence type="predicted"/>
<dbReference type="RefSeq" id="YP_009506192.1">
    <property type="nucleotide sequence ID" value="NC_038375.1"/>
</dbReference>
<keyword evidence="2" id="KW-1185">Reference proteome</keyword>